<evidence type="ECO:0000256" key="16">
    <source>
        <dbReference type="ARBA" id="ARBA00048679"/>
    </source>
</evidence>
<dbReference type="FunFam" id="2.90.10.10:FF:000017">
    <property type="entry name" value="Putative receptor protein kinase ZmPK1"/>
    <property type="match status" value="1"/>
</dbReference>
<keyword evidence="11" id="KW-0472">Membrane</keyword>
<evidence type="ECO:0000256" key="9">
    <source>
        <dbReference type="ARBA" id="ARBA00022840"/>
    </source>
</evidence>
<accession>A0A5J5B687</accession>
<dbReference type="PIRSF" id="PIRSF000641">
    <property type="entry name" value="SRK"/>
    <property type="match status" value="1"/>
</dbReference>
<dbReference type="SUPFAM" id="SSF51110">
    <property type="entry name" value="alpha-D-mannose-specific plant lectins"/>
    <property type="match status" value="1"/>
</dbReference>
<evidence type="ECO:0000256" key="4">
    <source>
        <dbReference type="ARBA" id="ARBA00022679"/>
    </source>
</evidence>
<evidence type="ECO:0000256" key="1">
    <source>
        <dbReference type="ARBA" id="ARBA00004479"/>
    </source>
</evidence>
<dbReference type="Pfam" id="PF00069">
    <property type="entry name" value="Pkinase"/>
    <property type="match status" value="1"/>
</dbReference>
<dbReference type="PROSITE" id="PS50011">
    <property type="entry name" value="PROTEIN_KINASE_DOM"/>
    <property type="match status" value="1"/>
</dbReference>
<feature type="domain" description="Protein kinase" evidence="19">
    <location>
        <begin position="530"/>
        <end position="815"/>
    </location>
</feature>
<dbReference type="InterPro" id="IPR024171">
    <property type="entry name" value="SRK-like_kinase"/>
</dbReference>
<dbReference type="GO" id="GO:0048544">
    <property type="term" value="P:recognition of pollen"/>
    <property type="evidence" value="ECO:0007669"/>
    <property type="project" value="InterPro"/>
</dbReference>
<dbReference type="Pfam" id="PF00954">
    <property type="entry name" value="S_locus_glycop"/>
    <property type="match status" value="1"/>
</dbReference>
<evidence type="ECO:0000259" key="20">
    <source>
        <dbReference type="PROSITE" id="PS50927"/>
    </source>
</evidence>
<dbReference type="Gene3D" id="3.50.4.10">
    <property type="entry name" value="Hepatocyte Growth Factor"/>
    <property type="match status" value="1"/>
</dbReference>
<comment type="catalytic activity">
    <reaction evidence="16 17">
        <text>L-seryl-[protein] + ATP = O-phospho-L-seryl-[protein] + ADP + H(+)</text>
        <dbReference type="Rhea" id="RHEA:17989"/>
        <dbReference type="Rhea" id="RHEA-COMP:9863"/>
        <dbReference type="Rhea" id="RHEA-COMP:11604"/>
        <dbReference type="ChEBI" id="CHEBI:15378"/>
        <dbReference type="ChEBI" id="CHEBI:29999"/>
        <dbReference type="ChEBI" id="CHEBI:30616"/>
        <dbReference type="ChEBI" id="CHEBI:83421"/>
        <dbReference type="ChEBI" id="CHEBI:456216"/>
        <dbReference type="EC" id="2.7.11.1"/>
    </reaction>
</comment>
<comment type="catalytic activity">
    <reaction evidence="15 17">
        <text>L-threonyl-[protein] + ATP = O-phospho-L-threonyl-[protein] + ADP + H(+)</text>
        <dbReference type="Rhea" id="RHEA:46608"/>
        <dbReference type="Rhea" id="RHEA-COMP:11060"/>
        <dbReference type="Rhea" id="RHEA-COMP:11605"/>
        <dbReference type="ChEBI" id="CHEBI:15378"/>
        <dbReference type="ChEBI" id="CHEBI:30013"/>
        <dbReference type="ChEBI" id="CHEBI:30616"/>
        <dbReference type="ChEBI" id="CHEBI:61977"/>
        <dbReference type="ChEBI" id="CHEBI:456216"/>
        <dbReference type="EC" id="2.7.11.1"/>
    </reaction>
</comment>
<sequence>MERLVNIHVPSTLKKELVGGCEFISHMGKRVPYAYYIHQHLKQGSSLSVEKPDDILISPNGVFSTGFHSVGDNAYSFAIWFSEPLSDGNHTIVWMANRDEPVNGRLSKLSLLKTGNLVLLDAGHLSLWATDTTSTSSVKLQLNDTGNLFLHTSEGKVLWQSFDSPTDTLLPQQLLTRDKKLVSSRSLSNYSSGFYKLFFDDDNVIRLLFDGPEISSVYWPDPWLRSWEAKRSTYNDSRTAVLNSAGYFNSSDDLKFMSADLGIGPKRRLTVDVDGNVRLYSLDEIRRTWVVSWQAFSNPCRIHGICGPNSLCTYVPDKSSGRMCNCIPRHTMRNDTDHSYGCVPDFNLSLKEGEVEFVQLRHVEFYGYDIGYMENYTLERCEKECSQANACVGFQYKFETEKGYYSCFLKTRLLDGYRSLGFSDRMYIKLPKTNLSSSYKPFREFRLDCPDQSRAHELDRTYKKNEENGSLKVLLWFACGLGGFEIICILSVWLYLSITCQGSGATTQSYLQVATGFKRFTYAELKKASRNFSVEIGRGGSGVVYKGTLPNQQIAAMKHLDNANQGEAEFLAEVSTIGRLNHMNLIETLGYCAEGKHRLLVYEYMEHGSLAENLHSNTLDWEKRFNIAVGTAKGLAYLHEECLEWVLHCDVKPQNILLDSGYQPKVADFGLSKLLNRGAINNSSFSTIRGTRGYMAPEWVFNLPITSKVDVYSYGIVMLEMVTGRSPTGVHSTIDDTREKEDIMLVMWVREKMHESAGKTSWIEEIVDPTVDGEYNMGRMELLVRVALLCAEEARDARPTMSKVVEMLLRSEIED</sequence>
<proteinExistence type="inferred from homology"/>
<dbReference type="InterPro" id="IPR008271">
    <property type="entry name" value="Ser/Thr_kinase_AS"/>
</dbReference>
<dbReference type="PANTHER" id="PTHR47974">
    <property type="entry name" value="OS07G0415500 PROTEIN"/>
    <property type="match status" value="1"/>
</dbReference>
<organism evidence="22 23">
    <name type="scientific">Nyssa sinensis</name>
    <dbReference type="NCBI Taxonomy" id="561372"/>
    <lineage>
        <taxon>Eukaryota</taxon>
        <taxon>Viridiplantae</taxon>
        <taxon>Streptophyta</taxon>
        <taxon>Embryophyta</taxon>
        <taxon>Tracheophyta</taxon>
        <taxon>Spermatophyta</taxon>
        <taxon>Magnoliopsida</taxon>
        <taxon>eudicotyledons</taxon>
        <taxon>Gunneridae</taxon>
        <taxon>Pentapetalae</taxon>
        <taxon>asterids</taxon>
        <taxon>Cornales</taxon>
        <taxon>Nyssaceae</taxon>
        <taxon>Nyssa</taxon>
    </lineage>
</organism>
<dbReference type="EMBL" id="CM018038">
    <property type="protein sequence ID" value="KAA8537806.1"/>
    <property type="molecule type" value="Genomic_DNA"/>
</dbReference>
<dbReference type="FunFam" id="3.30.200.20:FF:000059">
    <property type="entry name" value="S-receptor-like serine/threonine-protein kinase"/>
    <property type="match status" value="1"/>
</dbReference>
<evidence type="ECO:0000256" key="5">
    <source>
        <dbReference type="ARBA" id="ARBA00022692"/>
    </source>
</evidence>
<dbReference type="InterPro" id="IPR001480">
    <property type="entry name" value="Bulb-type_lectin_dom"/>
</dbReference>
<evidence type="ECO:0000256" key="3">
    <source>
        <dbReference type="ARBA" id="ARBA00022536"/>
    </source>
</evidence>
<dbReference type="Pfam" id="PF01453">
    <property type="entry name" value="B_lectin"/>
    <property type="match status" value="1"/>
</dbReference>
<keyword evidence="8 17" id="KW-0418">Kinase</keyword>
<evidence type="ECO:0000313" key="22">
    <source>
        <dbReference type="EMBL" id="KAA8537806.1"/>
    </source>
</evidence>
<evidence type="ECO:0000256" key="10">
    <source>
        <dbReference type="ARBA" id="ARBA00022989"/>
    </source>
</evidence>
<evidence type="ECO:0000256" key="6">
    <source>
        <dbReference type="ARBA" id="ARBA00022729"/>
    </source>
</evidence>
<keyword evidence="7 17" id="KW-0547">Nucleotide-binding</keyword>
<evidence type="ECO:0000256" key="18">
    <source>
        <dbReference type="PROSITE-ProRule" id="PRU10141"/>
    </source>
</evidence>
<dbReference type="GO" id="GO:0004674">
    <property type="term" value="F:protein serine/threonine kinase activity"/>
    <property type="evidence" value="ECO:0007669"/>
    <property type="project" value="UniProtKB-KW"/>
</dbReference>
<dbReference type="Gene3D" id="3.30.200.20">
    <property type="entry name" value="Phosphorylase Kinase, domain 1"/>
    <property type="match status" value="1"/>
</dbReference>
<keyword evidence="6" id="KW-0732">Signal</keyword>
<dbReference type="SMART" id="SM00108">
    <property type="entry name" value="B_lectin"/>
    <property type="match status" value="1"/>
</dbReference>
<keyword evidence="3" id="KW-0245">EGF-like domain</keyword>
<feature type="domain" description="Bulb-type lectin" evidence="20">
    <location>
        <begin position="41"/>
        <end position="163"/>
    </location>
</feature>
<dbReference type="SUPFAM" id="SSF56112">
    <property type="entry name" value="Protein kinase-like (PK-like)"/>
    <property type="match status" value="1"/>
</dbReference>
<dbReference type="AlphaFoldDB" id="A0A5J5B687"/>
<dbReference type="InterPro" id="IPR011009">
    <property type="entry name" value="Kinase-like_dom_sf"/>
</dbReference>
<keyword evidence="14" id="KW-0325">Glycoprotein</keyword>
<dbReference type="Gene3D" id="1.10.510.10">
    <property type="entry name" value="Transferase(Phosphotransferase) domain 1"/>
    <property type="match status" value="1"/>
</dbReference>
<evidence type="ECO:0000313" key="23">
    <source>
        <dbReference type="Proteomes" id="UP000325577"/>
    </source>
</evidence>
<evidence type="ECO:0000256" key="17">
    <source>
        <dbReference type="PIRNR" id="PIRNR000641"/>
    </source>
</evidence>
<keyword evidence="2 17" id="KW-0723">Serine/threonine-protein kinase</keyword>
<dbReference type="EC" id="2.7.11.1" evidence="17"/>
<dbReference type="CDD" id="cd14066">
    <property type="entry name" value="STKc_IRAK"/>
    <property type="match status" value="1"/>
</dbReference>
<dbReference type="CDD" id="cd00028">
    <property type="entry name" value="B_lectin"/>
    <property type="match status" value="1"/>
</dbReference>
<keyword evidence="12" id="KW-1015">Disulfide bond</keyword>
<evidence type="ECO:0000259" key="19">
    <source>
        <dbReference type="PROSITE" id="PS50011"/>
    </source>
</evidence>
<keyword evidence="13" id="KW-0675">Receptor</keyword>
<keyword evidence="23" id="KW-1185">Reference proteome</keyword>
<evidence type="ECO:0000256" key="14">
    <source>
        <dbReference type="ARBA" id="ARBA00023180"/>
    </source>
</evidence>
<keyword evidence="5" id="KW-0812">Transmembrane</keyword>
<feature type="binding site" evidence="18">
    <location>
        <position position="558"/>
    </location>
    <ligand>
        <name>ATP</name>
        <dbReference type="ChEBI" id="CHEBI:30616"/>
    </ligand>
</feature>
<dbReference type="SMART" id="SM00220">
    <property type="entry name" value="S_TKc"/>
    <property type="match status" value="1"/>
</dbReference>
<dbReference type="OrthoDB" id="619632at2759"/>
<dbReference type="FunFam" id="1.10.510.10:FF:000302">
    <property type="entry name" value="Serine/threonine-protein kinase"/>
    <property type="match status" value="1"/>
</dbReference>
<dbReference type="PROSITE" id="PS50948">
    <property type="entry name" value="PAN"/>
    <property type="match status" value="1"/>
</dbReference>
<evidence type="ECO:0000256" key="8">
    <source>
        <dbReference type="ARBA" id="ARBA00022777"/>
    </source>
</evidence>
<keyword evidence="9 17" id="KW-0067">ATP-binding</keyword>
<keyword evidence="4 17" id="KW-0808">Transferase</keyword>
<protein>
    <recommendedName>
        <fullName evidence="17">Receptor-like serine/threonine-protein kinase</fullName>
        <ecNumber evidence="17">2.7.11.1</ecNumber>
    </recommendedName>
</protein>
<reference evidence="22 23" key="1">
    <citation type="submission" date="2019-09" db="EMBL/GenBank/DDBJ databases">
        <title>A chromosome-level genome assembly of the Chinese tupelo Nyssa sinensis.</title>
        <authorList>
            <person name="Yang X."/>
            <person name="Kang M."/>
            <person name="Yang Y."/>
            <person name="Xiong H."/>
            <person name="Wang M."/>
            <person name="Zhang Z."/>
            <person name="Wang Z."/>
            <person name="Wu H."/>
            <person name="Ma T."/>
            <person name="Liu J."/>
            <person name="Xi Z."/>
        </authorList>
    </citation>
    <scope>NUCLEOTIDE SEQUENCE [LARGE SCALE GENOMIC DNA]</scope>
    <source>
        <strain evidence="22">J267</strain>
        <tissue evidence="22">Leaf</tissue>
    </source>
</reference>
<dbReference type="InterPro" id="IPR003609">
    <property type="entry name" value="Pan_app"/>
</dbReference>
<dbReference type="PANTHER" id="PTHR47974:SF3">
    <property type="entry name" value="RECEPTOR-LIKE SERINE_THREONINE-PROTEIN KINASE"/>
    <property type="match status" value="1"/>
</dbReference>
<evidence type="ECO:0000256" key="12">
    <source>
        <dbReference type="ARBA" id="ARBA00023157"/>
    </source>
</evidence>
<dbReference type="PROSITE" id="PS50927">
    <property type="entry name" value="BULB_LECTIN"/>
    <property type="match status" value="1"/>
</dbReference>
<name>A0A5J5B687_9ASTE</name>
<dbReference type="InterPro" id="IPR017441">
    <property type="entry name" value="Protein_kinase_ATP_BS"/>
</dbReference>
<dbReference type="Proteomes" id="UP000325577">
    <property type="component" value="Linkage Group LG15"/>
</dbReference>
<dbReference type="InterPro" id="IPR000858">
    <property type="entry name" value="S_locus_glycoprot_dom"/>
</dbReference>
<dbReference type="InterPro" id="IPR000719">
    <property type="entry name" value="Prot_kinase_dom"/>
</dbReference>
<evidence type="ECO:0000256" key="15">
    <source>
        <dbReference type="ARBA" id="ARBA00047899"/>
    </source>
</evidence>
<feature type="domain" description="Apple" evidence="21">
    <location>
        <begin position="342"/>
        <end position="427"/>
    </location>
</feature>
<gene>
    <name evidence="22" type="ORF">F0562_027614</name>
</gene>
<evidence type="ECO:0000256" key="13">
    <source>
        <dbReference type="ARBA" id="ARBA00023170"/>
    </source>
</evidence>
<evidence type="ECO:0000256" key="2">
    <source>
        <dbReference type="ARBA" id="ARBA00022527"/>
    </source>
</evidence>
<evidence type="ECO:0000259" key="21">
    <source>
        <dbReference type="PROSITE" id="PS50948"/>
    </source>
</evidence>
<dbReference type="GO" id="GO:0016020">
    <property type="term" value="C:membrane"/>
    <property type="evidence" value="ECO:0007669"/>
    <property type="project" value="UniProtKB-SubCell"/>
</dbReference>
<dbReference type="PROSITE" id="PS00108">
    <property type="entry name" value="PROTEIN_KINASE_ST"/>
    <property type="match status" value="1"/>
</dbReference>
<dbReference type="InterPro" id="IPR036426">
    <property type="entry name" value="Bulb-type_lectin_dom_sf"/>
</dbReference>
<dbReference type="PROSITE" id="PS00107">
    <property type="entry name" value="PROTEIN_KINASE_ATP"/>
    <property type="match status" value="1"/>
</dbReference>
<evidence type="ECO:0000256" key="7">
    <source>
        <dbReference type="ARBA" id="ARBA00022741"/>
    </source>
</evidence>
<dbReference type="GO" id="GO:0005524">
    <property type="term" value="F:ATP binding"/>
    <property type="evidence" value="ECO:0007669"/>
    <property type="project" value="UniProtKB-UniRule"/>
</dbReference>
<keyword evidence="10" id="KW-1133">Transmembrane helix</keyword>
<evidence type="ECO:0000256" key="11">
    <source>
        <dbReference type="ARBA" id="ARBA00023136"/>
    </source>
</evidence>
<comment type="subcellular location">
    <subcellularLocation>
        <location evidence="1">Membrane</location>
        <topology evidence="1">Single-pass type I membrane protein</topology>
    </subcellularLocation>
</comment>
<dbReference type="GO" id="GO:0106310">
    <property type="term" value="F:protein serine kinase activity"/>
    <property type="evidence" value="ECO:0007669"/>
    <property type="project" value="RHEA"/>
</dbReference>
<dbReference type="Gene3D" id="2.90.10.10">
    <property type="entry name" value="Bulb-type lectin domain"/>
    <property type="match status" value="1"/>
</dbReference>
<comment type="similarity">
    <text evidence="17">Belongs to the protein kinase superfamily. Ser/Thr protein kinase family.</text>
</comment>